<keyword evidence="12" id="KW-1185">Reference proteome</keyword>
<dbReference type="Gene3D" id="1.10.3720.10">
    <property type="entry name" value="MetI-like"/>
    <property type="match status" value="1"/>
</dbReference>
<feature type="transmembrane region" description="Helical" evidence="9">
    <location>
        <begin position="174"/>
        <end position="195"/>
    </location>
</feature>
<evidence type="ECO:0000256" key="3">
    <source>
        <dbReference type="ARBA" id="ARBA00022475"/>
    </source>
</evidence>
<name>A0A4R3Z033_9GAMM</name>
<dbReference type="Pfam" id="PF00528">
    <property type="entry name" value="BPD_transp_1"/>
    <property type="match status" value="1"/>
</dbReference>
<dbReference type="RefSeq" id="WP_131864333.1">
    <property type="nucleotide sequence ID" value="NZ_SMCR01000002.1"/>
</dbReference>
<evidence type="ECO:0000256" key="2">
    <source>
        <dbReference type="ARBA" id="ARBA00022448"/>
    </source>
</evidence>
<evidence type="ECO:0000256" key="4">
    <source>
        <dbReference type="ARBA" id="ARBA00022519"/>
    </source>
</evidence>
<dbReference type="OrthoDB" id="9805855at2"/>
<sequence>MRNFILRRLLATIPMMLLASMLIFFIFALTPGDFIDGNITLTAERAAELKALYGLDQPLWLRYGRWLAQLLRGDLGYSLQYQTPVSTLLNHYIWNSFLLAMVAMVFYWAIALIVGVISAMRPHSWFDHIVTVLIFAAMSFPTFFLCLLLIKWFAVDLHWLPVGGMQRTGSDAEGWEWVVEVAAHLALPVLALVMLQAGSLTRYFRASMLEVVRMDFIRTARAKGLREGRVILRHALRNALLPIITLLGFELPALFSGALITEKIFNWPGAGHIHIDSLAARDYPVLMGFTLFLALLAIWGNLLADVLYAWADPRIRLR</sequence>
<feature type="domain" description="ABC transmembrane type-1" evidence="10">
    <location>
        <begin position="93"/>
        <end position="304"/>
    </location>
</feature>
<dbReference type="InterPro" id="IPR035906">
    <property type="entry name" value="MetI-like_sf"/>
</dbReference>
<comment type="subcellular location">
    <subcellularLocation>
        <location evidence="1">Cell inner membrane</location>
        <topology evidence="1">Multi-pass membrane protein</topology>
    </subcellularLocation>
    <subcellularLocation>
        <location evidence="9">Cell membrane</location>
        <topology evidence="9">Multi-pass membrane protein</topology>
    </subcellularLocation>
</comment>
<organism evidence="11 12">
    <name type="scientific">Biostraticola tofi</name>
    <dbReference type="NCBI Taxonomy" id="466109"/>
    <lineage>
        <taxon>Bacteria</taxon>
        <taxon>Pseudomonadati</taxon>
        <taxon>Pseudomonadota</taxon>
        <taxon>Gammaproteobacteria</taxon>
        <taxon>Enterobacterales</taxon>
        <taxon>Bruguierivoracaceae</taxon>
        <taxon>Biostraticola</taxon>
    </lineage>
</organism>
<dbReference type="Proteomes" id="UP000295719">
    <property type="component" value="Unassembled WGS sequence"/>
</dbReference>
<evidence type="ECO:0000313" key="11">
    <source>
        <dbReference type="EMBL" id="TCV98940.1"/>
    </source>
</evidence>
<evidence type="ECO:0000256" key="7">
    <source>
        <dbReference type="ARBA" id="ARBA00023136"/>
    </source>
</evidence>
<keyword evidence="7 9" id="KW-0472">Membrane</keyword>
<keyword evidence="6 9" id="KW-1133">Transmembrane helix</keyword>
<evidence type="ECO:0000256" key="5">
    <source>
        <dbReference type="ARBA" id="ARBA00022692"/>
    </source>
</evidence>
<feature type="transmembrane region" description="Helical" evidence="9">
    <location>
        <begin position="286"/>
        <end position="311"/>
    </location>
</feature>
<feature type="transmembrane region" description="Helical" evidence="9">
    <location>
        <begin position="129"/>
        <end position="154"/>
    </location>
</feature>
<keyword evidence="5 9" id="KW-0812">Transmembrane</keyword>
<keyword evidence="3" id="KW-1003">Cell membrane</keyword>
<comment type="caution">
    <text evidence="11">The sequence shown here is derived from an EMBL/GenBank/DDBJ whole genome shotgun (WGS) entry which is preliminary data.</text>
</comment>
<keyword evidence="2 9" id="KW-0813">Transport</keyword>
<proteinExistence type="inferred from homology"/>
<feature type="transmembrane region" description="Helical" evidence="9">
    <location>
        <begin position="92"/>
        <end position="117"/>
    </location>
</feature>
<dbReference type="CDD" id="cd06261">
    <property type="entry name" value="TM_PBP2"/>
    <property type="match status" value="1"/>
</dbReference>
<evidence type="ECO:0000259" key="10">
    <source>
        <dbReference type="PROSITE" id="PS50928"/>
    </source>
</evidence>
<feature type="transmembrane region" description="Helical" evidence="9">
    <location>
        <begin position="239"/>
        <end position="260"/>
    </location>
</feature>
<accession>A0A4R3Z033</accession>
<evidence type="ECO:0000256" key="1">
    <source>
        <dbReference type="ARBA" id="ARBA00004429"/>
    </source>
</evidence>
<keyword evidence="4" id="KW-0997">Cell inner membrane</keyword>
<reference evidence="11 12" key="1">
    <citation type="submission" date="2019-03" db="EMBL/GenBank/DDBJ databases">
        <title>Genomic Encyclopedia of Type Strains, Phase IV (KMG-IV): sequencing the most valuable type-strain genomes for metagenomic binning, comparative biology and taxonomic classification.</title>
        <authorList>
            <person name="Goeker M."/>
        </authorList>
    </citation>
    <scope>NUCLEOTIDE SEQUENCE [LARGE SCALE GENOMIC DNA]</scope>
    <source>
        <strain evidence="11 12">DSM 19580</strain>
    </source>
</reference>
<protein>
    <submittedName>
        <fullName evidence="11">Peptide/nickel transport system permease protein</fullName>
    </submittedName>
</protein>
<comment type="similarity">
    <text evidence="8">Belongs to the binding-protein-dependent transport system permease family. OppBC subfamily.</text>
</comment>
<dbReference type="GO" id="GO:0055085">
    <property type="term" value="P:transmembrane transport"/>
    <property type="evidence" value="ECO:0007669"/>
    <property type="project" value="InterPro"/>
</dbReference>
<evidence type="ECO:0000256" key="9">
    <source>
        <dbReference type="RuleBase" id="RU363032"/>
    </source>
</evidence>
<gene>
    <name evidence="11" type="ORF">EDC52_102263</name>
</gene>
<evidence type="ECO:0000256" key="6">
    <source>
        <dbReference type="ARBA" id="ARBA00022989"/>
    </source>
</evidence>
<evidence type="ECO:0000313" key="12">
    <source>
        <dbReference type="Proteomes" id="UP000295719"/>
    </source>
</evidence>
<dbReference type="EMBL" id="SMCR01000002">
    <property type="protein sequence ID" value="TCV98940.1"/>
    <property type="molecule type" value="Genomic_DNA"/>
</dbReference>
<dbReference type="PANTHER" id="PTHR43163">
    <property type="entry name" value="DIPEPTIDE TRANSPORT SYSTEM PERMEASE PROTEIN DPPB-RELATED"/>
    <property type="match status" value="1"/>
</dbReference>
<feature type="transmembrane region" description="Helical" evidence="9">
    <location>
        <begin position="9"/>
        <end position="29"/>
    </location>
</feature>
<dbReference type="InterPro" id="IPR045621">
    <property type="entry name" value="BPD_transp_1_N"/>
</dbReference>
<dbReference type="Pfam" id="PF19300">
    <property type="entry name" value="BPD_transp_1_N"/>
    <property type="match status" value="1"/>
</dbReference>
<dbReference type="PROSITE" id="PS50928">
    <property type="entry name" value="ABC_TM1"/>
    <property type="match status" value="1"/>
</dbReference>
<dbReference type="SUPFAM" id="SSF161098">
    <property type="entry name" value="MetI-like"/>
    <property type="match status" value="1"/>
</dbReference>
<dbReference type="InterPro" id="IPR000515">
    <property type="entry name" value="MetI-like"/>
</dbReference>
<evidence type="ECO:0000256" key="8">
    <source>
        <dbReference type="ARBA" id="ARBA00024202"/>
    </source>
</evidence>
<dbReference type="GO" id="GO:0005886">
    <property type="term" value="C:plasma membrane"/>
    <property type="evidence" value="ECO:0007669"/>
    <property type="project" value="UniProtKB-SubCell"/>
</dbReference>
<dbReference type="AlphaFoldDB" id="A0A4R3Z033"/>
<dbReference type="PANTHER" id="PTHR43163:SF6">
    <property type="entry name" value="DIPEPTIDE TRANSPORT SYSTEM PERMEASE PROTEIN DPPB-RELATED"/>
    <property type="match status" value="1"/>
</dbReference>